<name>A0A3A8E4H7_9GAMM</name>
<feature type="region of interest" description="Disordered" evidence="1">
    <location>
        <begin position="301"/>
        <end position="320"/>
    </location>
</feature>
<sequence length="481" mass="52825">MSRYLLYLYIILGLALIISTKSEAANDLEKWNSEKGRVARTAMKEKLATTTYREMPNHVDSSYRSTANGGKVLRQLETSAEIKGSRVGATIDALKEVDKYAAAKKWAKELGKGGVRFTAGAVLIEAAMQAMLDSVGWVIDEGGKVTKNPDAESDSDVVSPSDQYCFSTDGGGCRTKTALIKYVLSYNWPGWIYQSHTCPSGDDVYCVATISHSGAPTRETGVRVIKKSNPNYDPAHKPESDPVPEAEMIEKIRDYFENPQSPASKDLLIEQAEKPKGKASIMWSDDPSSEQTIYSDNKKTTEKVLSSDDPVGDGLTKKTPTIIDGTTVNSETTTNTETNTNVNENTVINPDGSTTTTGTNVSNTTNITNNTFELPAACDYFAKLCDWLDWTKEEPELTDENLQVEEQDITDYKYEDHVQFGSSCPFQEEIKDLNMGVGTIRVKYNLDFFCTFGHSAKSTIVALGHLGALIFLMFGIRSGNG</sequence>
<dbReference type="Proteomes" id="UP000282388">
    <property type="component" value="Unassembled WGS sequence"/>
</dbReference>
<accession>A0A3A8E4H7</accession>
<gene>
    <name evidence="2" type="ORF">D7V32_16715</name>
</gene>
<dbReference type="EMBL" id="RAXV01000069">
    <property type="protein sequence ID" value="RKG29058.1"/>
    <property type="molecule type" value="Genomic_DNA"/>
</dbReference>
<comment type="caution">
    <text evidence="2">The sequence shown here is derived from an EMBL/GenBank/DDBJ whole genome shotgun (WGS) entry which is preliminary data.</text>
</comment>
<evidence type="ECO:0000313" key="2">
    <source>
        <dbReference type="EMBL" id="RKG29058.1"/>
    </source>
</evidence>
<evidence type="ECO:0000313" key="3">
    <source>
        <dbReference type="Proteomes" id="UP000282388"/>
    </source>
</evidence>
<reference evidence="2 3" key="1">
    <citation type="submission" date="2018-09" db="EMBL/GenBank/DDBJ databases">
        <title>The draft genome of Acinetobacter spp. strains.</title>
        <authorList>
            <person name="Qin J."/>
            <person name="Feng Y."/>
            <person name="Zong Z."/>
        </authorList>
    </citation>
    <scope>NUCLEOTIDE SEQUENCE [LARGE SCALE GENOMIC DNA]</scope>
    <source>
        <strain evidence="2 3">WCHAc060012</strain>
    </source>
</reference>
<feature type="region of interest" description="Disordered" evidence="1">
    <location>
        <begin position="329"/>
        <end position="359"/>
    </location>
</feature>
<organism evidence="2 3">
    <name type="scientific">Acinetobacter tianfuensis</name>
    <dbReference type="NCBI Taxonomy" id="2419603"/>
    <lineage>
        <taxon>Bacteria</taxon>
        <taxon>Pseudomonadati</taxon>
        <taxon>Pseudomonadota</taxon>
        <taxon>Gammaproteobacteria</taxon>
        <taxon>Moraxellales</taxon>
        <taxon>Moraxellaceae</taxon>
        <taxon>Acinetobacter</taxon>
    </lineage>
</organism>
<dbReference type="OrthoDB" id="6713686at2"/>
<dbReference type="AlphaFoldDB" id="A0A3A8E4H7"/>
<feature type="compositionally biased region" description="Low complexity" evidence="1">
    <location>
        <begin position="329"/>
        <end position="347"/>
    </location>
</feature>
<proteinExistence type="predicted"/>
<keyword evidence="3" id="KW-1185">Reference proteome</keyword>
<dbReference type="RefSeq" id="WP_120403900.1">
    <property type="nucleotide sequence ID" value="NZ_RAXV01000069.1"/>
</dbReference>
<protein>
    <submittedName>
        <fullName evidence="2">Uncharacterized protein</fullName>
    </submittedName>
</protein>
<evidence type="ECO:0000256" key="1">
    <source>
        <dbReference type="SAM" id="MobiDB-lite"/>
    </source>
</evidence>